<keyword evidence="3" id="KW-0479">Metal-binding</keyword>
<keyword evidence="7" id="KW-1185">Reference proteome</keyword>
<dbReference type="InterPro" id="IPR003451">
    <property type="entry name" value="LytB/IspH"/>
</dbReference>
<evidence type="ECO:0000256" key="2">
    <source>
        <dbReference type="ARBA" id="ARBA00022485"/>
    </source>
</evidence>
<dbReference type="AlphaFoldDB" id="A0A7X2P2U4"/>
<keyword evidence="5" id="KW-0411">Iron-sulfur</keyword>
<comment type="cofactor">
    <cofactor evidence="1">
        <name>[4Fe-4S] cluster</name>
        <dbReference type="ChEBI" id="CHEBI:49883"/>
    </cofactor>
</comment>
<name>A0A7X2P2U4_9FIRM</name>
<evidence type="ECO:0000256" key="5">
    <source>
        <dbReference type="ARBA" id="ARBA00023014"/>
    </source>
</evidence>
<dbReference type="RefSeq" id="WP_154432083.1">
    <property type="nucleotide sequence ID" value="NZ_VUMS01000009.1"/>
</dbReference>
<evidence type="ECO:0000313" key="7">
    <source>
        <dbReference type="Proteomes" id="UP000440513"/>
    </source>
</evidence>
<dbReference type="Gene3D" id="3.40.50.11270">
    <property type="match status" value="1"/>
</dbReference>
<reference evidence="6 7" key="1">
    <citation type="submission" date="2019-08" db="EMBL/GenBank/DDBJ databases">
        <title>In-depth cultivation of the pig gut microbiome towards novel bacterial diversity and tailored functional studies.</title>
        <authorList>
            <person name="Wylensek D."/>
            <person name="Hitch T.C.A."/>
            <person name="Clavel T."/>
        </authorList>
    </citation>
    <scope>NUCLEOTIDE SEQUENCE [LARGE SCALE GENOMIC DNA]</scope>
    <source>
        <strain evidence="6 7">BSM-380-WT-5A</strain>
    </source>
</reference>
<dbReference type="PANTHER" id="PTHR30426">
    <property type="entry name" value="4-HYDROXY-3-METHYLBUT-2-ENYL DIPHOSPHATE REDUCTASE"/>
    <property type="match status" value="1"/>
</dbReference>
<sequence>MFVIVICTIVEGLGNCSGINRAIKLPYRSINSSAYMLGKVVRSAAIVNDLNAKGIPLISSLEEIPKYKKASILIPTYGISECIIKKIDRLGYRILDNTCPRVKFVQRIVSDASKKGWILY</sequence>
<dbReference type="PANTHER" id="PTHR30426:SF0">
    <property type="entry name" value="4-HYDROXY-3-METHYLBUT-2-ENYL DIPHOSPHATE REDUCTASE"/>
    <property type="match status" value="1"/>
</dbReference>
<dbReference type="Pfam" id="PF02401">
    <property type="entry name" value="LYTB"/>
    <property type="match status" value="1"/>
</dbReference>
<keyword evidence="2" id="KW-0004">4Fe-4S</keyword>
<evidence type="ECO:0000256" key="1">
    <source>
        <dbReference type="ARBA" id="ARBA00001966"/>
    </source>
</evidence>
<evidence type="ECO:0000256" key="3">
    <source>
        <dbReference type="ARBA" id="ARBA00022723"/>
    </source>
</evidence>
<dbReference type="GO" id="GO:0019288">
    <property type="term" value="P:isopentenyl diphosphate biosynthetic process, methylerythritol 4-phosphate pathway"/>
    <property type="evidence" value="ECO:0007669"/>
    <property type="project" value="InterPro"/>
</dbReference>
<accession>A0A7X2P2U4</accession>
<proteinExistence type="predicted"/>
<organism evidence="6 7">
    <name type="scientific">Oliverpabstia intestinalis</name>
    <dbReference type="NCBI Taxonomy" id="2606633"/>
    <lineage>
        <taxon>Bacteria</taxon>
        <taxon>Bacillati</taxon>
        <taxon>Bacillota</taxon>
        <taxon>Clostridia</taxon>
        <taxon>Lachnospirales</taxon>
        <taxon>Lachnospiraceae</taxon>
        <taxon>Oliverpabstia</taxon>
    </lineage>
</organism>
<evidence type="ECO:0000256" key="4">
    <source>
        <dbReference type="ARBA" id="ARBA00023004"/>
    </source>
</evidence>
<dbReference type="GO" id="GO:0051539">
    <property type="term" value="F:4 iron, 4 sulfur cluster binding"/>
    <property type="evidence" value="ECO:0007669"/>
    <property type="project" value="UniProtKB-KW"/>
</dbReference>
<dbReference type="EMBL" id="VUMS01000009">
    <property type="protein sequence ID" value="MST66386.1"/>
    <property type="molecule type" value="Genomic_DNA"/>
</dbReference>
<evidence type="ECO:0008006" key="8">
    <source>
        <dbReference type="Google" id="ProtNLM"/>
    </source>
</evidence>
<gene>
    <name evidence="6" type="ORF">FYJ57_06495</name>
</gene>
<dbReference type="Proteomes" id="UP000440513">
    <property type="component" value="Unassembled WGS sequence"/>
</dbReference>
<keyword evidence="4" id="KW-0408">Iron</keyword>
<comment type="caution">
    <text evidence="6">The sequence shown here is derived from an EMBL/GenBank/DDBJ whole genome shotgun (WGS) entry which is preliminary data.</text>
</comment>
<dbReference type="GO" id="GO:0050992">
    <property type="term" value="P:dimethylallyl diphosphate biosynthetic process"/>
    <property type="evidence" value="ECO:0007669"/>
    <property type="project" value="InterPro"/>
</dbReference>
<dbReference type="GO" id="GO:0051745">
    <property type="term" value="F:4-hydroxy-3-methylbut-2-enyl diphosphate reductase activity"/>
    <property type="evidence" value="ECO:0007669"/>
    <property type="project" value="InterPro"/>
</dbReference>
<dbReference type="Gene3D" id="3.40.1010.20">
    <property type="entry name" value="4-hydroxy-3-methylbut-2-enyl diphosphate reductase, catalytic domain"/>
    <property type="match status" value="1"/>
</dbReference>
<protein>
    <recommendedName>
        <fullName evidence="8">4-hydroxy-3-methylbut-2-enyl diphosphate reductase</fullName>
    </recommendedName>
</protein>
<dbReference type="GO" id="GO:0046872">
    <property type="term" value="F:metal ion binding"/>
    <property type="evidence" value="ECO:0007669"/>
    <property type="project" value="UniProtKB-KW"/>
</dbReference>
<evidence type="ECO:0000313" key="6">
    <source>
        <dbReference type="EMBL" id="MST66386.1"/>
    </source>
</evidence>